<evidence type="ECO:0000256" key="3">
    <source>
        <dbReference type="ARBA" id="ARBA00022840"/>
    </source>
</evidence>
<organism evidence="5 6">
    <name type="scientific">Reichenbachiella agariperforans</name>
    <dbReference type="NCBI Taxonomy" id="156994"/>
    <lineage>
        <taxon>Bacteria</taxon>
        <taxon>Pseudomonadati</taxon>
        <taxon>Bacteroidota</taxon>
        <taxon>Cytophagia</taxon>
        <taxon>Cytophagales</taxon>
        <taxon>Reichenbachiellaceae</taxon>
        <taxon>Reichenbachiella</taxon>
    </lineage>
</organism>
<dbReference type="InterPro" id="IPR003833">
    <property type="entry name" value="CT_C_D"/>
</dbReference>
<dbReference type="Gene3D" id="3.30.1360.40">
    <property type="match status" value="1"/>
</dbReference>
<evidence type="ECO:0000259" key="4">
    <source>
        <dbReference type="SMART" id="SM00796"/>
    </source>
</evidence>
<dbReference type="AlphaFoldDB" id="A0A1M6LPD6"/>
<dbReference type="Gene3D" id="2.40.100.10">
    <property type="entry name" value="Cyclophilin-like"/>
    <property type="match status" value="1"/>
</dbReference>
<evidence type="ECO:0000313" key="5">
    <source>
        <dbReference type="EMBL" id="SHJ73023.1"/>
    </source>
</evidence>
<dbReference type="Pfam" id="PF02682">
    <property type="entry name" value="CT_C_D"/>
    <property type="match status" value="1"/>
</dbReference>
<dbReference type="EMBL" id="FRAA01000001">
    <property type="protein sequence ID" value="SHJ73023.1"/>
    <property type="molecule type" value="Genomic_DNA"/>
</dbReference>
<dbReference type="InterPro" id="IPR029000">
    <property type="entry name" value="Cyclophilin-like_dom_sf"/>
</dbReference>
<dbReference type="STRING" id="156994.SAMN04488028_1011044"/>
<keyword evidence="1" id="KW-0547">Nucleotide-binding</keyword>
<dbReference type="InterPro" id="IPR010016">
    <property type="entry name" value="PxpB"/>
</dbReference>
<accession>A0A1M6LPD6</accession>
<evidence type="ECO:0000256" key="2">
    <source>
        <dbReference type="ARBA" id="ARBA00022801"/>
    </source>
</evidence>
<dbReference type="SUPFAM" id="SSF160467">
    <property type="entry name" value="PH0987 N-terminal domain-like"/>
    <property type="match status" value="1"/>
</dbReference>
<name>A0A1M6LPD6_REIAG</name>
<evidence type="ECO:0000313" key="6">
    <source>
        <dbReference type="Proteomes" id="UP000184474"/>
    </source>
</evidence>
<keyword evidence="6" id="KW-1185">Reference proteome</keyword>
<dbReference type="SMART" id="SM00796">
    <property type="entry name" value="AHS1"/>
    <property type="match status" value="1"/>
</dbReference>
<dbReference type="RefSeq" id="WP_170863737.1">
    <property type="nucleotide sequence ID" value="NZ_FRAA01000001.1"/>
</dbReference>
<dbReference type="PANTHER" id="PTHR34698:SF2">
    <property type="entry name" value="5-OXOPROLINASE SUBUNIT B"/>
    <property type="match status" value="1"/>
</dbReference>
<proteinExistence type="predicted"/>
<dbReference type="NCBIfam" id="TIGR00370">
    <property type="entry name" value="5-oxoprolinase subunit PxpB"/>
    <property type="match status" value="1"/>
</dbReference>
<protein>
    <submittedName>
        <fullName evidence="5">Sensor histidine kinase inhibitor, KipI family</fullName>
    </submittedName>
</protein>
<keyword evidence="2" id="KW-0378">Hydrolase</keyword>
<dbReference type="Proteomes" id="UP000184474">
    <property type="component" value="Unassembled WGS sequence"/>
</dbReference>
<evidence type="ECO:0000256" key="1">
    <source>
        <dbReference type="ARBA" id="ARBA00022741"/>
    </source>
</evidence>
<gene>
    <name evidence="5" type="ORF">SAMN04488028_1011044</name>
</gene>
<dbReference type="GO" id="GO:0016787">
    <property type="term" value="F:hydrolase activity"/>
    <property type="evidence" value="ECO:0007669"/>
    <property type="project" value="UniProtKB-KW"/>
</dbReference>
<reference evidence="6" key="1">
    <citation type="submission" date="2016-11" db="EMBL/GenBank/DDBJ databases">
        <authorList>
            <person name="Varghese N."/>
            <person name="Submissions S."/>
        </authorList>
    </citation>
    <scope>NUCLEOTIDE SEQUENCE [LARGE SCALE GENOMIC DNA]</scope>
    <source>
        <strain evidence="6">DSM 26134</strain>
    </source>
</reference>
<dbReference type="GO" id="GO:0005524">
    <property type="term" value="F:ATP binding"/>
    <property type="evidence" value="ECO:0007669"/>
    <property type="project" value="UniProtKB-KW"/>
</dbReference>
<feature type="domain" description="Carboxyltransferase" evidence="4">
    <location>
        <begin position="1"/>
        <end position="202"/>
    </location>
</feature>
<dbReference type="SUPFAM" id="SSF50891">
    <property type="entry name" value="Cyclophilin-like"/>
    <property type="match status" value="1"/>
</dbReference>
<dbReference type="PANTHER" id="PTHR34698">
    <property type="entry name" value="5-OXOPROLINASE SUBUNIT B"/>
    <property type="match status" value="1"/>
</dbReference>
<keyword evidence="3" id="KW-0067">ATP-binding</keyword>
<sequence length="238" mass="26878">MKIKRYGDRAMLIEMKPQIDEAVNRQVHVLYHYLLDQKIEGVESYTPAYHSLTIQYNTKAISFEELTRIVRSMGNQDEVSPDLGKLFRIPVCYEAGFALDWEAVEEMTGVSMADLITIHTQAVYHTYMIGFLPGFPYLGQVDERLAVGRKAKPSAIVPMGSVGLAGRQTGIYPCDSPGGWQVIGRTPIRMFESGAEMQGALLQAGDKVQFFPVSKQDYYRIDKDIESGNFDKRSLHVW</sequence>